<evidence type="ECO:0000259" key="12">
    <source>
        <dbReference type="PROSITE" id="PS50238"/>
    </source>
</evidence>
<reference evidence="13" key="2">
    <citation type="submission" date="2025-08" db="UniProtKB">
        <authorList>
            <consortium name="Ensembl"/>
        </authorList>
    </citation>
    <scope>IDENTIFICATION</scope>
</reference>
<keyword evidence="14" id="KW-1185">Reference proteome</keyword>
<dbReference type="InterPro" id="IPR037858">
    <property type="entry name" value="RhoGAP_ARAP"/>
</dbReference>
<dbReference type="SUPFAM" id="SSF57863">
    <property type="entry name" value="ArfGap/RecO-like zinc finger"/>
    <property type="match status" value="1"/>
</dbReference>
<dbReference type="InterPro" id="IPR052227">
    <property type="entry name" value="Arf-Rho-GAP_ANK-PH_domain"/>
</dbReference>
<dbReference type="PROSITE" id="PS50115">
    <property type="entry name" value="ARFGAP"/>
    <property type="match status" value="1"/>
</dbReference>
<evidence type="ECO:0000256" key="3">
    <source>
        <dbReference type="ARBA" id="ARBA00022490"/>
    </source>
</evidence>
<feature type="region of interest" description="Disordered" evidence="7">
    <location>
        <begin position="72"/>
        <end position="138"/>
    </location>
</feature>
<proteinExistence type="predicted"/>
<dbReference type="Gene3D" id="1.10.150.50">
    <property type="entry name" value="Transcription Factor, Ets-1"/>
    <property type="match status" value="1"/>
</dbReference>
<dbReference type="InterPro" id="IPR001660">
    <property type="entry name" value="SAM"/>
</dbReference>
<feature type="domain" description="Arf-GAP" evidence="10">
    <location>
        <begin position="502"/>
        <end position="633"/>
    </location>
</feature>
<dbReference type="InterPro" id="IPR037278">
    <property type="entry name" value="ARFGAP/RecO"/>
</dbReference>
<feature type="domain" description="SAM" evidence="9">
    <location>
        <begin position="6"/>
        <end position="70"/>
    </location>
</feature>
<gene>
    <name evidence="13" type="primary">arap2</name>
</gene>
<dbReference type="GO" id="GO:0007165">
    <property type="term" value="P:signal transduction"/>
    <property type="evidence" value="ECO:0007669"/>
    <property type="project" value="InterPro"/>
</dbReference>
<comment type="subcellular location">
    <subcellularLocation>
        <location evidence="1">Cytoplasm</location>
    </subcellularLocation>
</comment>
<dbReference type="GO" id="GO:0005737">
    <property type="term" value="C:cytoplasm"/>
    <property type="evidence" value="ECO:0007669"/>
    <property type="project" value="UniProtKB-SubCell"/>
</dbReference>
<dbReference type="SMART" id="SM00454">
    <property type="entry name" value="SAM"/>
    <property type="match status" value="1"/>
</dbReference>
<feature type="compositionally biased region" description="Low complexity" evidence="7">
    <location>
        <begin position="104"/>
        <end position="129"/>
    </location>
</feature>
<dbReference type="PROSITE" id="PS50238">
    <property type="entry name" value="RHOGAP"/>
    <property type="match status" value="1"/>
</dbReference>
<protein>
    <recommendedName>
        <fullName evidence="15">Arf-GAP with Rho-GAP domain, ANK repeat and PH domain-containing protein 2-like</fullName>
    </recommendedName>
</protein>
<dbReference type="Gene3D" id="1.10.555.10">
    <property type="entry name" value="Rho GTPase activation protein"/>
    <property type="match status" value="1"/>
</dbReference>
<dbReference type="GO" id="GO:0005096">
    <property type="term" value="F:GTPase activator activity"/>
    <property type="evidence" value="ECO:0007669"/>
    <property type="project" value="UniProtKB-KW"/>
</dbReference>
<evidence type="ECO:0000256" key="4">
    <source>
        <dbReference type="ARBA" id="ARBA00022553"/>
    </source>
</evidence>
<dbReference type="PRINTS" id="PR00405">
    <property type="entry name" value="REVINTRACTNG"/>
</dbReference>
<keyword evidence="5" id="KW-0677">Repeat</keyword>
<keyword evidence="2" id="KW-0343">GTPase activation</keyword>
<evidence type="ECO:0000259" key="10">
    <source>
        <dbReference type="PROSITE" id="PS50115"/>
    </source>
</evidence>
<dbReference type="GO" id="GO:0008270">
    <property type="term" value="F:zinc ion binding"/>
    <property type="evidence" value="ECO:0007669"/>
    <property type="project" value="UniProtKB-KW"/>
</dbReference>
<dbReference type="GO" id="GO:0005547">
    <property type="term" value="F:phosphatidylinositol-3,4,5-trisphosphate binding"/>
    <property type="evidence" value="ECO:0007669"/>
    <property type="project" value="InterPro"/>
</dbReference>
<dbReference type="SUPFAM" id="SSF48350">
    <property type="entry name" value="GTPase activation domain, GAP"/>
    <property type="match status" value="1"/>
</dbReference>
<feature type="region of interest" description="Disordered" evidence="7">
    <location>
        <begin position="700"/>
        <end position="732"/>
    </location>
</feature>
<dbReference type="PROSITE" id="PS50200">
    <property type="entry name" value="RA"/>
    <property type="match status" value="1"/>
</dbReference>
<dbReference type="Pfam" id="PF01412">
    <property type="entry name" value="ArfGap"/>
    <property type="match status" value="1"/>
</dbReference>
<organism evidence="13 14">
    <name type="scientific">Scleropages formosus</name>
    <name type="common">Asian bonytongue</name>
    <name type="synonym">Osteoglossum formosum</name>
    <dbReference type="NCBI Taxonomy" id="113540"/>
    <lineage>
        <taxon>Eukaryota</taxon>
        <taxon>Metazoa</taxon>
        <taxon>Chordata</taxon>
        <taxon>Craniata</taxon>
        <taxon>Vertebrata</taxon>
        <taxon>Euteleostomi</taxon>
        <taxon>Actinopterygii</taxon>
        <taxon>Neopterygii</taxon>
        <taxon>Teleostei</taxon>
        <taxon>Osteoglossocephala</taxon>
        <taxon>Osteoglossomorpha</taxon>
        <taxon>Osteoglossiformes</taxon>
        <taxon>Osteoglossidae</taxon>
        <taxon>Scleropages</taxon>
    </lineage>
</organism>
<dbReference type="SUPFAM" id="SSF47769">
    <property type="entry name" value="SAM/Pointed domain"/>
    <property type="match status" value="1"/>
</dbReference>
<dbReference type="SMART" id="SM00324">
    <property type="entry name" value="RhoGAP"/>
    <property type="match status" value="1"/>
</dbReference>
<dbReference type="InterPro" id="IPR000159">
    <property type="entry name" value="RA_dom"/>
</dbReference>
<feature type="domain" description="PH" evidence="8">
    <location>
        <begin position="833"/>
        <end position="931"/>
    </location>
</feature>
<dbReference type="PANTHER" id="PTHR45899:SF1">
    <property type="entry name" value="ARF-GAP WITH RHO-GAP DOMAIN, ANK REPEAT AND PH DOMAIN-CONTAINING PROTEIN 2"/>
    <property type="match status" value="1"/>
</dbReference>
<dbReference type="Ensembl" id="ENSSFOT00015080720.1">
    <property type="protein sequence ID" value="ENSSFOP00015078387.1"/>
    <property type="gene ID" value="ENSSFOG00015006096.2"/>
</dbReference>
<keyword evidence="6" id="KW-0479">Metal-binding</keyword>
<feature type="compositionally biased region" description="Polar residues" evidence="7">
    <location>
        <begin position="716"/>
        <end position="731"/>
    </location>
</feature>
<feature type="domain" description="PH" evidence="8">
    <location>
        <begin position="315"/>
        <end position="505"/>
    </location>
</feature>
<dbReference type="GeneTree" id="ENSGT00940000167169"/>
<dbReference type="InterPro" id="IPR001849">
    <property type="entry name" value="PH_domain"/>
</dbReference>
<feature type="compositionally biased region" description="Basic and acidic residues" evidence="7">
    <location>
        <begin position="72"/>
        <end position="83"/>
    </location>
</feature>
<reference evidence="13" key="3">
    <citation type="submission" date="2025-09" db="UniProtKB">
        <authorList>
            <consortium name="Ensembl"/>
        </authorList>
    </citation>
    <scope>IDENTIFICATION</scope>
</reference>
<feature type="domain" description="PH" evidence="8">
    <location>
        <begin position="740"/>
        <end position="822"/>
    </location>
</feature>
<name>A0A8C9WTE7_SCLFO</name>
<dbReference type="CDD" id="cd04385">
    <property type="entry name" value="RhoGAP_ARAP"/>
    <property type="match status" value="1"/>
</dbReference>
<reference evidence="13 14" key="1">
    <citation type="submission" date="2019-04" db="EMBL/GenBank/DDBJ databases">
        <authorList>
            <consortium name="Wellcome Sanger Institute Data Sharing"/>
        </authorList>
    </citation>
    <scope>NUCLEOTIDE SEQUENCE [LARGE SCALE GENOMIC DNA]</scope>
</reference>
<dbReference type="Gene3D" id="1.10.220.150">
    <property type="entry name" value="Arf GTPase activating protein"/>
    <property type="match status" value="1"/>
</dbReference>
<accession>A0A8C9WTE7</accession>
<keyword evidence="3" id="KW-0963">Cytoplasm</keyword>
<evidence type="ECO:0000256" key="6">
    <source>
        <dbReference type="PROSITE-ProRule" id="PRU00288"/>
    </source>
</evidence>
<dbReference type="Pfam" id="PF00536">
    <property type="entry name" value="SAM_1"/>
    <property type="match status" value="1"/>
</dbReference>
<evidence type="ECO:0008006" key="15">
    <source>
        <dbReference type="Google" id="ProtNLM"/>
    </source>
</evidence>
<dbReference type="Gene3D" id="3.10.20.90">
    <property type="entry name" value="Phosphatidylinositol 3-kinase Catalytic Subunit, Chain A, domain 1"/>
    <property type="match status" value="1"/>
</dbReference>
<evidence type="ECO:0000313" key="14">
    <source>
        <dbReference type="Proteomes" id="UP000694397"/>
    </source>
</evidence>
<evidence type="ECO:0000256" key="5">
    <source>
        <dbReference type="ARBA" id="ARBA00022737"/>
    </source>
</evidence>
<keyword evidence="6" id="KW-0862">Zinc</keyword>
<keyword evidence="6" id="KW-0863">Zinc-finger</keyword>
<dbReference type="PANTHER" id="PTHR45899">
    <property type="entry name" value="RHO GTPASE ACTIVATING PROTEIN AT 15B, ISOFORM C"/>
    <property type="match status" value="1"/>
</dbReference>
<evidence type="ECO:0000256" key="2">
    <source>
        <dbReference type="ARBA" id="ARBA00022468"/>
    </source>
</evidence>
<sequence>MSSHVEPSEEISAWLASLHLSQYAGSFARAGLRRIRDCTSLDDQRLLEMQVLPTGHRRRILCSLEARGERRAALGRTEKEGLGGRRPSPAGGEPQVGPRAKLASPQSSSSISGNSHPSSSSSELGSDQESSMDDVAASPSKHFQGTMVLNEIYDGGISNDAVSHLRPTRSYRLRHRPVPEIPERTVIPRDVRFIMAFVHFAAPPARTLSPICPYGETFLYNNLESEPVSGQDSTGHKLCVRTSAITPDVRLQEMCEDDIDPQREELLEDEYSTVDTCLTALSVTAPSMPKVPHTLPAQLEQNISPYACYYSAPKGVHKAGWLDKLSPQGNCVYQKRWVKFNGEILSYYNNDKVTETKYTYILYIIVCCFNAPMFLTPLDAFVSSLSHTGDRYEWINALQIAMRTRCAVSQMCAKRNTNKCGYMELRGYKGRVFVSLTEAQVRLCKTEQDFKSGIGITTVDLSTAHVKDVDRKGFEINTPFRNFCFTAESEREKEEWIEAVLESIAETLSDYEVAEKIWFNKSNRSCADCSAHQPEWASINLGVVICKKCAGQHRTLGPHLSKVRSLKLDKSIWSNELVELFLSVGNSKANQFWAATLSPEDELHPEASRERRTAFVHRKYKERRYTPALEGFRSQEQLDKALCAAVVQPDVMQTMALAFSGANVMCATGDPVYSTPYLLAQKAGQNLQMEFLHLNKLSGGSEPTSGWNRDDGEGGESQSVPKWQNDQTASEHSVGMKMMRRWCTLEGGFLSYYESEHTATALGRMDLSEVVSLTVSGSDSPSGARAAFTFEVYLLSERVFTFGTETAESHKTWVETLVTDLVPAQAEHLLEKDYKVIGRLHYKGGHDLQRWRVGWFALQESNLYFCPGTEDAEGRVGLVRVQLFTAVSSDAAGEERPDVLLMLESGRTLYVRGFARCDFALWHSAIRRAAGTDGPALSSQQLSKNDVPIVVESCVAFVTQYGLCYEGIYQKNGNPQRVAQLLESFRKDARSVKLRAGEHQLEDVTDVLKGFLAQTEDAVLTKELYPSWISVLDEEVEQERLQKYSTLIQSLPRINRTTLAALMQHLYRIQKCSGMNQMVTRSLAPLFSSCLFQTEGQTSQEISIIEDLINNYVELFDVKADQVKQMDMENSFITRWKDTMFSQAGDLIFEVYLEKKEPESCCLIKVSPTMRSDELADTVLNMKNVVFRGAVGPWATFEVIENGELERPLYPKEKVLEQVLEWSTLEDPSSAFLVVKKFSGAKAGEHFKFKDGSSKLLSGNKFQDRYVVLRDEKLLLYKDVKVSSPTSPFVSYFVSCEIWPVKGRNPKPHLDPVFLPLGSCLRNLPPPPPPPEPHTFPFVCKSLAAWKTIGDSVLIKLRCVCQLCYCSLHTLFYTRLEPRRLAPNGI</sequence>
<dbReference type="SUPFAM" id="SSF50729">
    <property type="entry name" value="PH domain-like"/>
    <property type="match status" value="4"/>
</dbReference>
<evidence type="ECO:0000256" key="7">
    <source>
        <dbReference type="SAM" id="MobiDB-lite"/>
    </source>
</evidence>
<dbReference type="InterPro" id="IPR008936">
    <property type="entry name" value="Rho_GTPase_activation_prot"/>
</dbReference>
<dbReference type="PROSITE" id="PS50105">
    <property type="entry name" value="SAM_DOMAIN"/>
    <property type="match status" value="1"/>
</dbReference>
<dbReference type="PROSITE" id="PS50003">
    <property type="entry name" value="PH_DOMAIN"/>
    <property type="match status" value="3"/>
</dbReference>
<keyword evidence="4" id="KW-0597">Phosphoprotein</keyword>
<dbReference type="SMART" id="SM00233">
    <property type="entry name" value="PH"/>
    <property type="match status" value="4"/>
</dbReference>
<dbReference type="Pfam" id="PF00788">
    <property type="entry name" value="RA"/>
    <property type="match status" value="1"/>
</dbReference>
<dbReference type="Proteomes" id="UP000694397">
    <property type="component" value="Chromosome 11"/>
</dbReference>
<evidence type="ECO:0000256" key="1">
    <source>
        <dbReference type="ARBA" id="ARBA00004496"/>
    </source>
</evidence>
<evidence type="ECO:0000259" key="9">
    <source>
        <dbReference type="PROSITE" id="PS50105"/>
    </source>
</evidence>
<evidence type="ECO:0000259" key="8">
    <source>
        <dbReference type="PROSITE" id="PS50003"/>
    </source>
</evidence>
<dbReference type="Pfam" id="PF00620">
    <property type="entry name" value="RhoGAP"/>
    <property type="match status" value="1"/>
</dbReference>
<dbReference type="InterPro" id="IPR011993">
    <property type="entry name" value="PH-like_dom_sf"/>
</dbReference>
<feature type="domain" description="Rho-GAP" evidence="12">
    <location>
        <begin position="935"/>
        <end position="1116"/>
    </location>
</feature>
<dbReference type="InterPro" id="IPR038508">
    <property type="entry name" value="ArfGAP_dom_sf"/>
</dbReference>
<dbReference type="InterPro" id="IPR001164">
    <property type="entry name" value="ArfGAP_dom"/>
</dbReference>
<evidence type="ECO:0000259" key="11">
    <source>
        <dbReference type="PROSITE" id="PS50200"/>
    </source>
</evidence>
<feature type="domain" description="Ras-associating" evidence="11">
    <location>
        <begin position="1145"/>
        <end position="1239"/>
    </location>
</feature>
<dbReference type="Pfam" id="PF00169">
    <property type="entry name" value="PH"/>
    <property type="match status" value="1"/>
</dbReference>
<dbReference type="SMART" id="SM00105">
    <property type="entry name" value="ArfGap"/>
    <property type="match status" value="1"/>
</dbReference>
<dbReference type="InterPro" id="IPR013761">
    <property type="entry name" value="SAM/pointed_sf"/>
</dbReference>
<dbReference type="InterPro" id="IPR000198">
    <property type="entry name" value="RhoGAP_dom"/>
</dbReference>
<dbReference type="Gene3D" id="2.30.29.30">
    <property type="entry name" value="Pleckstrin-homology domain (PH domain)/Phosphotyrosine-binding domain (PTB)"/>
    <property type="match status" value="3"/>
</dbReference>
<evidence type="ECO:0000313" key="13">
    <source>
        <dbReference type="Ensembl" id="ENSSFOP00015078387.1"/>
    </source>
</evidence>